<proteinExistence type="predicted"/>
<evidence type="ECO:0000259" key="8">
    <source>
        <dbReference type="PROSITE" id="PS50039"/>
    </source>
</evidence>
<dbReference type="InterPro" id="IPR036388">
    <property type="entry name" value="WH-like_DNA-bd_sf"/>
</dbReference>
<feature type="compositionally biased region" description="Low complexity" evidence="7">
    <location>
        <begin position="373"/>
        <end position="409"/>
    </location>
</feature>
<dbReference type="PROSITE" id="PS50039">
    <property type="entry name" value="FORK_HEAD_3"/>
    <property type="match status" value="1"/>
</dbReference>
<feature type="region of interest" description="Disordered" evidence="7">
    <location>
        <begin position="1"/>
        <end position="25"/>
    </location>
</feature>
<dbReference type="InterPro" id="IPR018122">
    <property type="entry name" value="TF_fork_head_CS_1"/>
</dbReference>
<name>A0A6J2LVY1_9CHIR</name>
<dbReference type="InterPro" id="IPR030456">
    <property type="entry name" value="TF_fork_head_CS_2"/>
</dbReference>
<feature type="compositionally biased region" description="Basic and acidic residues" evidence="7">
    <location>
        <begin position="1"/>
        <end position="10"/>
    </location>
</feature>
<gene>
    <name evidence="10" type="primary">FOXI3</name>
</gene>
<dbReference type="PROSITE" id="PS00658">
    <property type="entry name" value="FORK_HEAD_2"/>
    <property type="match status" value="1"/>
</dbReference>
<dbReference type="InParanoid" id="A0A6J2LVY1"/>
<evidence type="ECO:0000313" key="9">
    <source>
        <dbReference type="Proteomes" id="UP000504628"/>
    </source>
</evidence>
<protein>
    <submittedName>
        <fullName evidence="10">Forkhead box protein I3</fullName>
    </submittedName>
</protein>
<evidence type="ECO:0000313" key="10">
    <source>
        <dbReference type="RefSeq" id="XP_028370008.2"/>
    </source>
</evidence>
<dbReference type="GeneID" id="114498114"/>
<organism evidence="9 10">
    <name type="scientific">Phyllostomus discolor</name>
    <name type="common">pale spear-nosed bat</name>
    <dbReference type="NCBI Taxonomy" id="89673"/>
    <lineage>
        <taxon>Eukaryota</taxon>
        <taxon>Metazoa</taxon>
        <taxon>Chordata</taxon>
        <taxon>Craniata</taxon>
        <taxon>Vertebrata</taxon>
        <taxon>Euteleostomi</taxon>
        <taxon>Mammalia</taxon>
        <taxon>Eutheria</taxon>
        <taxon>Laurasiatheria</taxon>
        <taxon>Chiroptera</taxon>
        <taxon>Yangochiroptera</taxon>
        <taxon>Phyllostomidae</taxon>
        <taxon>Phyllostominae</taxon>
        <taxon>Phyllostomus</taxon>
    </lineage>
</organism>
<dbReference type="GO" id="GO:0000978">
    <property type="term" value="F:RNA polymerase II cis-regulatory region sequence-specific DNA binding"/>
    <property type="evidence" value="ECO:0007669"/>
    <property type="project" value="TreeGrafter"/>
</dbReference>
<feature type="region of interest" description="Disordered" evidence="7">
    <location>
        <begin position="351"/>
        <end position="418"/>
    </location>
</feature>
<dbReference type="GO" id="GO:0009653">
    <property type="term" value="P:anatomical structure morphogenesis"/>
    <property type="evidence" value="ECO:0007669"/>
    <property type="project" value="TreeGrafter"/>
</dbReference>
<dbReference type="Gene3D" id="1.10.10.10">
    <property type="entry name" value="Winged helix-like DNA-binding domain superfamily/Winged helix DNA-binding domain"/>
    <property type="match status" value="1"/>
</dbReference>
<dbReference type="AlphaFoldDB" id="A0A6J2LVY1"/>
<dbReference type="Proteomes" id="UP000504628">
    <property type="component" value="Chromosome 5"/>
</dbReference>
<evidence type="ECO:0000256" key="4">
    <source>
        <dbReference type="ARBA" id="ARBA00023163"/>
    </source>
</evidence>
<feature type="domain" description="Fork-head" evidence="8">
    <location>
        <begin position="170"/>
        <end position="264"/>
    </location>
</feature>
<feature type="compositionally biased region" description="Low complexity" evidence="7">
    <location>
        <begin position="269"/>
        <end position="287"/>
    </location>
</feature>
<dbReference type="InterPro" id="IPR050211">
    <property type="entry name" value="FOX_domain-containing"/>
</dbReference>
<dbReference type="CDD" id="cd20053">
    <property type="entry name" value="FH_FOXI1"/>
    <property type="match status" value="1"/>
</dbReference>
<dbReference type="RefSeq" id="XP_028370008.2">
    <property type="nucleotide sequence ID" value="XM_028514207.2"/>
</dbReference>
<keyword evidence="4" id="KW-0804">Transcription</keyword>
<sequence length="445" mass="46292">MLSPERRDQPRSPLAAAAPHPPTTTEMALYCGDNFGVYSQSGLPQPAAATPGAQTTARAPYGLADYTAPPAATANPYLWLNGPSVGAPPAAAAAAAAAAYLGAPPPAPPPRGSAGPFLQPPTAAGTFACAQRSLAQPAPTGPAASAAPSAPCDLGWLSMASREDLMKMVRPPYSYSALIAMAIQSAPERKLTLSHIYQFVADSFPFYQRSKAGWQNSIRHNLSLNDCFKKVPRDEDDPGKGNYWTLDPNCEKMFDNGNFRRKRKRRSEASGSSTVAAGTSKSEEGLSSGLGSGVGGKPEGDSASALLRSSQSPEPPESTKSTVSSPGGPMLTSTPCLNTFFSSLSTLSVSSNGSTQRAVPGSHHLGIQGAHLPSSSTYPTSTIPEASSDTLQLNNSTSTSSSQRSSYYSPFPASTGGGQSSPFSPPFYNFSMVNSLIYPREGSEV</sequence>
<accession>A0A6J2LVY1</accession>
<evidence type="ECO:0000256" key="3">
    <source>
        <dbReference type="ARBA" id="ARBA00023125"/>
    </source>
</evidence>
<evidence type="ECO:0000256" key="6">
    <source>
        <dbReference type="PROSITE-ProRule" id="PRU00089"/>
    </source>
</evidence>
<keyword evidence="3 6" id="KW-0238">DNA-binding</keyword>
<keyword evidence="9" id="KW-1185">Reference proteome</keyword>
<dbReference type="SUPFAM" id="SSF46785">
    <property type="entry name" value="Winged helix' DNA-binding domain"/>
    <property type="match status" value="1"/>
</dbReference>
<dbReference type="GO" id="GO:0030154">
    <property type="term" value="P:cell differentiation"/>
    <property type="evidence" value="ECO:0007669"/>
    <property type="project" value="TreeGrafter"/>
</dbReference>
<evidence type="ECO:0000256" key="7">
    <source>
        <dbReference type="SAM" id="MobiDB-lite"/>
    </source>
</evidence>
<feature type="DNA-binding region" description="Fork-head" evidence="6">
    <location>
        <begin position="170"/>
        <end position="264"/>
    </location>
</feature>
<dbReference type="InterPro" id="IPR036390">
    <property type="entry name" value="WH_DNA-bd_sf"/>
</dbReference>
<dbReference type="PRINTS" id="PR00053">
    <property type="entry name" value="FORKHEAD"/>
</dbReference>
<dbReference type="CTD" id="344167"/>
<evidence type="ECO:0000256" key="1">
    <source>
        <dbReference type="ARBA" id="ARBA00004123"/>
    </source>
</evidence>
<comment type="subcellular location">
    <subcellularLocation>
        <location evidence="1 6">Nucleus</location>
    </subcellularLocation>
</comment>
<dbReference type="FunFam" id="1.10.10.10:FF:000016">
    <property type="entry name" value="Forkhead box protein I1"/>
    <property type="match status" value="1"/>
</dbReference>
<dbReference type="SMART" id="SM00339">
    <property type="entry name" value="FH"/>
    <property type="match status" value="1"/>
</dbReference>
<evidence type="ECO:0000256" key="2">
    <source>
        <dbReference type="ARBA" id="ARBA00023015"/>
    </source>
</evidence>
<dbReference type="GO" id="GO:0048513">
    <property type="term" value="P:animal organ development"/>
    <property type="evidence" value="ECO:0007669"/>
    <property type="project" value="UniProtKB-ARBA"/>
</dbReference>
<keyword evidence="5 6" id="KW-0539">Nucleus</keyword>
<keyword evidence="2" id="KW-0805">Transcription regulation</keyword>
<feature type="compositionally biased region" description="Gly residues" evidence="7">
    <location>
        <begin position="288"/>
        <end position="297"/>
    </location>
</feature>
<reference evidence="10" key="1">
    <citation type="submission" date="2025-08" db="UniProtKB">
        <authorList>
            <consortium name="RefSeq"/>
        </authorList>
    </citation>
    <scope>IDENTIFICATION</scope>
    <source>
        <tissue evidence="10">Muscle</tissue>
    </source>
</reference>
<dbReference type="GO" id="GO:0005634">
    <property type="term" value="C:nucleus"/>
    <property type="evidence" value="ECO:0007669"/>
    <property type="project" value="UniProtKB-SubCell"/>
</dbReference>
<evidence type="ECO:0000256" key="5">
    <source>
        <dbReference type="ARBA" id="ARBA00023242"/>
    </source>
</evidence>
<dbReference type="KEGG" id="pdic:114498114"/>
<dbReference type="PROSITE" id="PS00657">
    <property type="entry name" value="FORK_HEAD_1"/>
    <property type="match status" value="1"/>
</dbReference>
<dbReference type="PANTHER" id="PTHR11829:SF310">
    <property type="entry name" value="FORKHEAD BOX PROTEIN I3"/>
    <property type="match status" value="1"/>
</dbReference>
<dbReference type="InterPro" id="IPR001766">
    <property type="entry name" value="Fork_head_dom"/>
</dbReference>
<dbReference type="OrthoDB" id="5402974at2759"/>
<feature type="compositionally biased region" description="Polar residues" evidence="7">
    <location>
        <begin position="307"/>
        <end position="331"/>
    </location>
</feature>
<feature type="region of interest" description="Disordered" evidence="7">
    <location>
        <begin position="259"/>
        <end position="331"/>
    </location>
</feature>
<dbReference type="PANTHER" id="PTHR11829">
    <property type="entry name" value="FORKHEAD BOX PROTEIN"/>
    <property type="match status" value="1"/>
</dbReference>
<dbReference type="GO" id="GO:0000981">
    <property type="term" value="F:DNA-binding transcription factor activity, RNA polymerase II-specific"/>
    <property type="evidence" value="ECO:0007669"/>
    <property type="project" value="TreeGrafter"/>
</dbReference>
<dbReference type="Pfam" id="PF00250">
    <property type="entry name" value="Forkhead"/>
    <property type="match status" value="1"/>
</dbReference>